<reference evidence="2 3" key="1">
    <citation type="submission" date="2018-06" db="EMBL/GenBank/DDBJ databases">
        <title>Genomic Encyclopedia of Archaeal and Bacterial Type Strains, Phase II (KMG-II): from individual species to whole genera.</title>
        <authorList>
            <person name="Goeker M."/>
        </authorList>
    </citation>
    <scope>NUCLEOTIDE SEQUENCE [LARGE SCALE GENOMIC DNA]</scope>
    <source>
        <strain evidence="2 3">ATCC BAA-1881</strain>
    </source>
</reference>
<evidence type="ECO:0000313" key="2">
    <source>
        <dbReference type="EMBL" id="PZW32898.1"/>
    </source>
</evidence>
<feature type="transmembrane region" description="Helical" evidence="1">
    <location>
        <begin position="80"/>
        <end position="103"/>
    </location>
</feature>
<feature type="transmembrane region" description="Helical" evidence="1">
    <location>
        <begin position="49"/>
        <end position="74"/>
    </location>
</feature>
<evidence type="ECO:0000256" key="1">
    <source>
        <dbReference type="SAM" id="Phobius"/>
    </source>
</evidence>
<comment type="caution">
    <text evidence="2">The sequence shown here is derived from an EMBL/GenBank/DDBJ whole genome shotgun (WGS) entry which is preliminary data.</text>
</comment>
<accession>A0A326UB41</accession>
<keyword evidence="3" id="KW-1185">Reference proteome</keyword>
<evidence type="ECO:0000313" key="3">
    <source>
        <dbReference type="Proteomes" id="UP000248806"/>
    </source>
</evidence>
<gene>
    <name evidence="2" type="ORF">EI42_01443</name>
</gene>
<dbReference type="Proteomes" id="UP000248806">
    <property type="component" value="Unassembled WGS sequence"/>
</dbReference>
<dbReference type="RefSeq" id="WP_111320311.1">
    <property type="nucleotide sequence ID" value="NZ_BIFX01000001.1"/>
</dbReference>
<keyword evidence="1" id="KW-0472">Membrane</keyword>
<keyword evidence="1" id="KW-1133">Transmembrane helix</keyword>
<sequence>MQRQYQEKIAESNETYAMLQDLLDEEESVLWSGRPGQHSSQYSPNTPGLLIMAGSFGIVALLMLALGFALLITLPMEALIPFYALGVTFAFLAILFGILGAVIKVVPRAVHYAITSKRVLIINRGRTLTVHSYSWRDIGPVTFIERPDGSGDLIFARTPYGYTASNGNSNLTRGRFSGIPNVREAERVLRHLLDRAPTG</sequence>
<dbReference type="EMBL" id="QKUF01000003">
    <property type="protein sequence ID" value="PZW32898.1"/>
    <property type="molecule type" value="Genomic_DNA"/>
</dbReference>
<dbReference type="AlphaFoldDB" id="A0A326UB41"/>
<keyword evidence="1" id="KW-0812">Transmembrane</keyword>
<evidence type="ECO:0008006" key="4">
    <source>
        <dbReference type="Google" id="ProtNLM"/>
    </source>
</evidence>
<organism evidence="2 3">
    <name type="scientific">Thermosporothrix hazakensis</name>
    <dbReference type="NCBI Taxonomy" id="644383"/>
    <lineage>
        <taxon>Bacteria</taxon>
        <taxon>Bacillati</taxon>
        <taxon>Chloroflexota</taxon>
        <taxon>Ktedonobacteria</taxon>
        <taxon>Ktedonobacterales</taxon>
        <taxon>Thermosporotrichaceae</taxon>
        <taxon>Thermosporothrix</taxon>
    </lineage>
</organism>
<proteinExistence type="predicted"/>
<name>A0A326UB41_THEHA</name>
<protein>
    <recommendedName>
        <fullName evidence="4">PH (Pleckstrin Homology) domain-containing protein</fullName>
    </recommendedName>
</protein>